<feature type="binding site" evidence="16">
    <location>
        <begin position="106"/>
        <end position="109"/>
    </location>
    <ligand>
        <name>CDP</name>
        <dbReference type="ChEBI" id="CHEBI:58069"/>
    </ligand>
</feature>
<comment type="caution">
    <text evidence="16">Lacks conserved residue(s) required for the propagation of feature annotation.</text>
</comment>
<dbReference type="PANTHER" id="PTHR40706">
    <property type="entry name" value="RIBOFLAVIN KINASE"/>
    <property type="match status" value="1"/>
</dbReference>
<feature type="binding site" evidence="16">
    <location>
        <position position="41"/>
    </location>
    <ligand>
        <name>Mg(2+)</name>
        <dbReference type="ChEBI" id="CHEBI:18420"/>
    </ligand>
</feature>
<feature type="binding site" evidence="16">
    <location>
        <begin position="10"/>
        <end position="15"/>
    </location>
    <ligand>
        <name>CDP</name>
        <dbReference type="ChEBI" id="CHEBI:58069"/>
    </ligand>
</feature>
<protein>
    <recommendedName>
        <fullName evidence="4 16">Riboflavin kinase</fullName>
        <shortName evidence="16">RFK</shortName>
        <ecNumber evidence="3 16">2.7.1.161</ecNumber>
    </recommendedName>
    <alternativeName>
        <fullName evidence="13 16">CTP-dependent riboflavin kinase</fullName>
    </alternativeName>
    <alternativeName>
        <fullName evidence="14 16">CTP:riboflavin 5'-phosphotransferase</fullName>
    </alternativeName>
    <alternativeName>
        <fullName evidence="12 16">Flavokinase</fullName>
    </alternativeName>
</protein>
<evidence type="ECO:0000256" key="5">
    <source>
        <dbReference type="ARBA" id="ARBA00022630"/>
    </source>
</evidence>
<comment type="caution">
    <text evidence="18">The sequence shown here is derived from an EMBL/GenBank/DDBJ whole genome shotgun (WGS) entry which is preliminary data.</text>
</comment>
<dbReference type="InterPro" id="IPR039063">
    <property type="entry name" value="RibK_CTP-dep"/>
</dbReference>
<sequence>MEITGIVTTGLGKAAYFLGQDFYKNQFREKCGFTPFPGTLNLIVEEDKLDDIRLMKSSCKNLIKPDQGFGAVRYIRAHLNKDIVGAIVFPDKTTHDENYLEFISKDKLRDKYNFKDGDEVTLTIDI</sequence>
<dbReference type="AlphaFoldDB" id="A0A8T3VM89"/>
<dbReference type="GO" id="GO:0009231">
    <property type="term" value="P:riboflavin biosynthetic process"/>
    <property type="evidence" value="ECO:0007669"/>
    <property type="project" value="InterPro"/>
</dbReference>
<comment type="catalytic activity">
    <reaction evidence="15 16">
        <text>riboflavin + CTP = CDP + FMN + H(+)</text>
        <dbReference type="Rhea" id="RHEA:25021"/>
        <dbReference type="ChEBI" id="CHEBI:15378"/>
        <dbReference type="ChEBI" id="CHEBI:37563"/>
        <dbReference type="ChEBI" id="CHEBI:57986"/>
        <dbReference type="ChEBI" id="CHEBI:58069"/>
        <dbReference type="ChEBI" id="CHEBI:58210"/>
        <dbReference type="EC" id="2.7.1.161"/>
    </reaction>
</comment>
<evidence type="ECO:0000256" key="14">
    <source>
        <dbReference type="ARBA" id="ARBA00033116"/>
    </source>
</evidence>
<dbReference type="InterPro" id="IPR023465">
    <property type="entry name" value="Riboflavin_kinase_dom_sf"/>
</dbReference>
<dbReference type="GO" id="GO:0000166">
    <property type="term" value="F:nucleotide binding"/>
    <property type="evidence" value="ECO:0007669"/>
    <property type="project" value="UniProtKB-UniRule"/>
</dbReference>
<dbReference type="HAMAP" id="MF_01285">
    <property type="entry name" value="Riboflavin_kinase"/>
    <property type="match status" value="1"/>
</dbReference>
<keyword evidence="11 16" id="KW-0460">Magnesium</keyword>
<keyword evidence="5 16" id="KW-0285">Flavoprotein</keyword>
<dbReference type="Pfam" id="PF01982">
    <property type="entry name" value="CTP-dep_RFKase"/>
    <property type="match status" value="1"/>
</dbReference>
<dbReference type="EMBL" id="SUTG01000003">
    <property type="protein sequence ID" value="MBE6511757.1"/>
    <property type="molecule type" value="Genomic_DNA"/>
</dbReference>
<accession>A0A8T3VM89</accession>
<comment type="similarity">
    <text evidence="2 16">Belongs to the archaeal riboflavin kinase family.</text>
</comment>
<keyword evidence="8 16" id="KW-0479">Metal-binding</keyword>
<gene>
    <name evidence="16" type="primary">ribK</name>
    <name evidence="18" type="ORF">E7Z75_01210</name>
</gene>
<dbReference type="GO" id="GO:0009398">
    <property type="term" value="P:FMN biosynthetic process"/>
    <property type="evidence" value="ECO:0007669"/>
    <property type="project" value="UniProtKB-UniRule"/>
</dbReference>
<dbReference type="PANTHER" id="PTHR40706:SF1">
    <property type="entry name" value="RIBOFLAVIN KINASE"/>
    <property type="match status" value="1"/>
</dbReference>
<evidence type="ECO:0000256" key="7">
    <source>
        <dbReference type="ARBA" id="ARBA00022679"/>
    </source>
</evidence>
<comment type="pathway">
    <text evidence="1 16">Cofactor biosynthesis; FMN biosynthesis; FMN from riboflavin (CTP route): step 1/1.</text>
</comment>
<dbReference type="GO" id="GO:0008531">
    <property type="term" value="F:riboflavin kinase activity"/>
    <property type="evidence" value="ECO:0007669"/>
    <property type="project" value="InterPro"/>
</dbReference>
<keyword evidence="7 16" id="KW-0808">Transferase</keyword>
<evidence type="ECO:0000256" key="8">
    <source>
        <dbReference type="ARBA" id="ARBA00022723"/>
    </source>
</evidence>
<feature type="domain" description="Riboflavin kinase" evidence="17">
    <location>
        <begin position="7"/>
        <end position="124"/>
    </location>
</feature>
<evidence type="ECO:0000256" key="12">
    <source>
        <dbReference type="ARBA" id="ARBA00029789"/>
    </source>
</evidence>
<evidence type="ECO:0000256" key="13">
    <source>
        <dbReference type="ARBA" id="ARBA00030544"/>
    </source>
</evidence>
<evidence type="ECO:0000256" key="16">
    <source>
        <dbReference type="HAMAP-Rule" id="MF_01285"/>
    </source>
</evidence>
<dbReference type="EC" id="2.7.1.161" evidence="3 16"/>
<evidence type="ECO:0000256" key="1">
    <source>
        <dbReference type="ARBA" id="ARBA00005219"/>
    </source>
</evidence>
<evidence type="ECO:0000256" key="11">
    <source>
        <dbReference type="ARBA" id="ARBA00022842"/>
    </source>
</evidence>
<evidence type="ECO:0000256" key="15">
    <source>
        <dbReference type="ARBA" id="ARBA00047857"/>
    </source>
</evidence>
<dbReference type="InterPro" id="IPR023602">
    <property type="entry name" value="Riboflavin_kinase_CTP-dep"/>
</dbReference>
<evidence type="ECO:0000256" key="3">
    <source>
        <dbReference type="ARBA" id="ARBA00011987"/>
    </source>
</evidence>
<evidence type="ECO:0000256" key="4">
    <source>
        <dbReference type="ARBA" id="ARBA00017394"/>
    </source>
</evidence>
<dbReference type="Gene3D" id="2.40.30.30">
    <property type="entry name" value="Riboflavin kinase-like"/>
    <property type="match status" value="1"/>
</dbReference>
<evidence type="ECO:0000256" key="6">
    <source>
        <dbReference type="ARBA" id="ARBA00022643"/>
    </source>
</evidence>
<keyword evidence="9 16" id="KW-0547">Nucleotide-binding</keyword>
<keyword evidence="6 16" id="KW-0288">FMN</keyword>
<feature type="binding site" evidence="16">
    <location>
        <position position="93"/>
    </location>
    <ligand>
        <name>FMN</name>
        <dbReference type="ChEBI" id="CHEBI:58210"/>
    </ligand>
</feature>
<reference evidence="18" key="1">
    <citation type="submission" date="2019-04" db="EMBL/GenBank/DDBJ databases">
        <title>Evolution of Biomass-Degrading Anaerobic Consortia Revealed by Metagenomics.</title>
        <authorList>
            <person name="Peng X."/>
        </authorList>
    </citation>
    <scope>NUCLEOTIDE SEQUENCE</scope>
    <source>
        <strain evidence="18">SIG14</strain>
    </source>
</reference>
<evidence type="ECO:0000256" key="9">
    <source>
        <dbReference type="ARBA" id="ARBA00022741"/>
    </source>
</evidence>
<evidence type="ECO:0000256" key="2">
    <source>
        <dbReference type="ARBA" id="ARBA00006428"/>
    </source>
</evidence>
<proteinExistence type="inferred from homology"/>
<name>A0A8T3VM89_METOL</name>
<keyword evidence="10 16" id="KW-0418">Kinase</keyword>
<comment type="cofactor">
    <cofactor evidence="16">
        <name>Mg(2+)</name>
        <dbReference type="ChEBI" id="CHEBI:18420"/>
    </cofactor>
    <text evidence="16">Binds 1 Mg(2+) ion per subunit.</text>
</comment>
<feature type="binding site" evidence="16">
    <location>
        <position position="101"/>
    </location>
    <ligand>
        <name>FMN</name>
        <dbReference type="ChEBI" id="CHEBI:58210"/>
    </ligand>
</feature>
<organism evidence="18 19">
    <name type="scientific">Methanobrevibacter olleyae</name>
    <dbReference type="NCBI Taxonomy" id="294671"/>
    <lineage>
        <taxon>Archaea</taxon>
        <taxon>Methanobacteriati</taxon>
        <taxon>Methanobacteriota</taxon>
        <taxon>Methanomada group</taxon>
        <taxon>Methanobacteria</taxon>
        <taxon>Methanobacteriales</taxon>
        <taxon>Methanobacteriaceae</taxon>
        <taxon>Methanobrevibacter</taxon>
    </lineage>
</organism>
<evidence type="ECO:0000313" key="19">
    <source>
        <dbReference type="Proteomes" id="UP000732619"/>
    </source>
</evidence>
<evidence type="ECO:0000313" key="18">
    <source>
        <dbReference type="EMBL" id="MBE6511757.1"/>
    </source>
</evidence>
<evidence type="ECO:0000256" key="10">
    <source>
        <dbReference type="ARBA" id="ARBA00022777"/>
    </source>
</evidence>
<dbReference type="InterPro" id="IPR023470">
    <property type="entry name" value="Riboflavin_kinase_archaeal"/>
</dbReference>
<comment type="function">
    <text evidence="16">Catalyzes the CTP-dependent phosphorylation of riboflavin (vitamin B2) to form flavin mononucleotide (FMN).</text>
</comment>
<feature type="binding site" evidence="16">
    <location>
        <position position="39"/>
    </location>
    <ligand>
        <name>Mg(2+)</name>
        <dbReference type="ChEBI" id="CHEBI:18420"/>
    </ligand>
</feature>
<dbReference type="SUPFAM" id="SSF82114">
    <property type="entry name" value="Riboflavin kinase-like"/>
    <property type="match status" value="1"/>
</dbReference>
<dbReference type="GO" id="GO:0000287">
    <property type="term" value="F:magnesium ion binding"/>
    <property type="evidence" value="ECO:0007669"/>
    <property type="project" value="UniProtKB-UniRule"/>
</dbReference>
<evidence type="ECO:0000259" key="17">
    <source>
        <dbReference type="Pfam" id="PF01982"/>
    </source>
</evidence>
<dbReference type="Proteomes" id="UP000732619">
    <property type="component" value="Unassembled WGS sequence"/>
</dbReference>